<organism evidence="2 3">
    <name type="scientific">Phascolomyces articulosus</name>
    <dbReference type="NCBI Taxonomy" id="60185"/>
    <lineage>
        <taxon>Eukaryota</taxon>
        <taxon>Fungi</taxon>
        <taxon>Fungi incertae sedis</taxon>
        <taxon>Mucoromycota</taxon>
        <taxon>Mucoromycotina</taxon>
        <taxon>Mucoromycetes</taxon>
        <taxon>Mucorales</taxon>
        <taxon>Lichtheimiaceae</taxon>
        <taxon>Phascolomyces</taxon>
    </lineage>
</organism>
<evidence type="ECO:0000313" key="2">
    <source>
        <dbReference type="EMBL" id="KAI9271940.1"/>
    </source>
</evidence>
<sequence>MPTKLVRISDMKVVDGPQVNEGYCALSYSWNQSGDILLDEATGKYKRIDEGKHKIISYHYIFPDMVIPEYKIPYYDDKYRPTRIKTKLSKIYYVLEIMENNNYYFTKTTKHVKLEGIIQRICQQFNIKYIWYDQLCINQDDKEEKKRRDTQHASYIRKCLLHQELIKSRRLLFVGRNEHEWGEVINSDHYMHSLRKPLSQLRVNEILHHAHQRTSTKDHDRVFALIQLFPEFIDQINIDYDQPFEELMIRFYVILAEKDIRILLFENDAEYYEPTIQQYRFLPS</sequence>
<dbReference type="EMBL" id="JAIXMP010000006">
    <property type="protein sequence ID" value="KAI9271940.1"/>
    <property type="molecule type" value="Genomic_DNA"/>
</dbReference>
<dbReference type="Pfam" id="PF06985">
    <property type="entry name" value="HET"/>
    <property type="match status" value="1"/>
</dbReference>
<dbReference type="InterPro" id="IPR052895">
    <property type="entry name" value="HetReg/Transcr_Mod"/>
</dbReference>
<comment type="caution">
    <text evidence="2">The sequence shown here is derived from an EMBL/GenBank/DDBJ whole genome shotgun (WGS) entry which is preliminary data.</text>
</comment>
<evidence type="ECO:0000259" key="1">
    <source>
        <dbReference type="Pfam" id="PF06985"/>
    </source>
</evidence>
<gene>
    <name evidence="2" type="ORF">BDA99DRAFT_557142</name>
</gene>
<feature type="domain" description="Heterokaryon incompatibility" evidence="1">
    <location>
        <begin position="118"/>
        <end position="147"/>
    </location>
</feature>
<dbReference type="InterPro" id="IPR010730">
    <property type="entry name" value="HET"/>
</dbReference>
<accession>A0AAD5KHR7</accession>
<proteinExistence type="predicted"/>
<name>A0AAD5KHR7_9FUNG</name>
<dbReference type="PANTHER" id="PTHR24148">
    <property type="entry name" value="ANKYRIN REPEAT DOMAIN-CONTAINING PROTEIN 39 HOMOLOG-RELATED"/>
    <property type="match status" value="1"/>
</dbReference>
<reference evidence="2" key="1">
    <citation type="journal article" date="2022" name="IScience">
        <title>Evolution of zygomycete secretomes and the origins of terrestrial fungal ecologies.</title>
        <authorList>
            <person name="Chang Y."/>
            <person name="Wang Y."/>
            <person name="Mondo S."/>
            <person name="Ahrendt S."/>
            <person name="Andreopoulos W."/>
            <person name="Barry K."/>
            <person name="Beard J."/>
            <person name="Benny G.L."/>
            <person name="Blankenship S."/>
            <person name="Bonito G."/>
            <person name="Cuomo C."/>
            <person name="Desiro A."/>
            <person name="Gervers K.A."/>
            <person name="Hundley H."/>
            <person name="Kuo A."/>
            <person name="LaButti K."/>
            <person name="Lang B.F."/>
            <person name="Lipzen A."/>
            <person name="O'Donnell K."/>
            <person name="Pangilinan J."/>
            <person name="Reynolds N."/>
            <person name="Sandor L."/>
            <person name="Smith M.E."/>
            <person name="Tsang A."/>
            <person name="Grigoriev I.V."/>
            <person name="Stajich J.E."/>
            <person name="Spatafora J.W."/>
        </authorList>
    </citation>
    <scope>NUCLEOTIDE SEQUENCE</scope>
    <source>
        <strain evidence="2">RSA 2281</strain>
    </source>
</reference>
<dbReference type="PANTHER" id="PTHR24148:SF64">
    <property type="entry name" value="HETEROKARYON INCOMPATIBILITY DOMAIN-CONTAINING PROTEIN"/>
    <property type="match status" value="1"/>
</dbReference>
<protein>
    <recommendedName>
        <fullName evidence="1">Heterokaryon incompatibility domain-containing protein</fullName>
    </recommendedName>
</protein>
<evidence type="ECO:0000313" key="3">
    <source>
        <dbReference type="Proteomes" id="UP001209540"/>
    </source>
</evidence>
<keyword evidence="3" id="KW-1185">Reference proteome</keyword>
<reference evidence="2" key="2">
    <citation type="submission" date="2023-02" db="EMBL/GenBank/DDBJ databases">
        <authorList>
            <consortium name="DOE Joint Genome Institute"/>
            <person name="Mondo S.J."/>
            <person name="Chang Y."/>
            <person name="Wang Y."/>
            <person name="Ahrendt S."/>
            <person name="Andreopoulos W."/>
            <person name="Barry K."/>
            <person name="Beard J."/>
            <person name="Benny G.L."/>
            <person name="Blankenship S."/>
            <person name="Bonito G."/>
            <person name="Cuomo C."/>
            <person name="Desiro A."/>
            <person name="Gervers K.A."/>
            <person name="Hundley H."/>
            <person name="Kuo A."/>
            <person name="LaButti K."/>
            <person name="Lang B.F."/>
            <person name="Lipzen A."/>
            <person name="O'Donnell K."/>
            <person name="Pangilinan J."/>
            <person name="Reynolds N."/>
            <person name="Sandor L."/>
            <person name="Smith M.W."/>
            <person name="Tsang A."/>
            <person name="Grigoriev I.V."/>
            <person name="Stajich J.E."/>
            <person name="Spatafora J.W."/>
        </authorList>
    </citation>
    <scope>NUCLEOTIDE SEQUENCE</scope>
    <source>
        <strain evidence="2">RSA 2281</strain>
    </source>
</reference>
<dbReference type="Proteomes" id="UP001209540">
    <property type="component" value="Unassembled WGS sequence"/>
</dbReference>
<dbReference type="AlphaFoldDB" id="A0AAD5KHR7"/>